<dbReference type="AlphaFoldDB" id="A0A942I5T7"/>
<comment type="caution">
    <text evidence="1">The sequence shown here is derived from an EMBL/GenBank/DDBJ whole genome shotgun (WGS) entry which is preliminary data.</text>
</comment>
<organism evidence="1 2">
    <name type="scientific">Devosia litorisediminis</name>
    <dbReference type="NCBI Taxonomy" id="2829817"/>
    <lineage>
        <taxon>Bacteria</taxon>
        <taxon>Pseudomonadati</taxon>
        <taxon>Pseudomonadota</taxon>
        <taxon>Alphaproteobacteria</taxon>
        <taxon>Hyphomicrobiales</taxon>
        <taxon>Devosiaceae</taxon>
        <taxon>Devosia</taxon>
    </lineage>
</organism>
<keyword evidence="2" id="KW-1185">Reference proteome</keyword>
<dbReference type="EMBL" id="JAGXTP010000001">
    <property type="protein sequence ID" value="MBS3848003.1"/>
    <property type="molecule type" value="Genomic_DNA"/>
</dbReference>
<evidence type="ECO:0000313" key="2">
    <source>
        <dbReference type="Proteomes" id="UP000678281"/>
    </source>
</evidence>
<dbReference type="RefSeq" id="WP_212657585.1">
    <property type="nucleotide sequence ID" value="NZ_JAGXTP010000001.1"/>
</dbReference>
<accession>A0A942I5T7</accession>
<name>A0A942I5T7_9HYPH</name>
<sequence>MPLAGSVIAGYHTAMTAILRPIAIALAVCLSLTLVQSASADGRADWRNYAWQSIDISSCNPGGSALACPPFHEKWDWKRDQWVDIAITLNPASGKLGLSQRLTNNDEHDYDHVCVTVIVVDAAGQNLIAHHQNWLARRNATMQEDFTYHSERLASATTIHLGSKQCREGRGQDDDVYQSVLARLTS</sequence>
<gene>
    <name evidence="1" type="ORF">KD146_04750</name>
</gene>
<reference evidence="1" key="1">
    <citation type="submission" date="2021-04" db="EMBL/GenBank/DDBJ databases">
        <title>Devosia litorisediminis sp. nov., isolated from a sand dune.</title>
        <authorList>
            <person name="Park S."/>
            <person name="Yoon J.-H."/>
        </authorList>
    </citation>
    <scope>NUCLEOTIDE SEQUENCE</scope>
    <source>
        <strain evidence="1">BSSL-BM10</strain>
    </source>
</reference>
<dbReference type="Proteomes" id="UP000678281">
    <property type="component" value="Unassembled WGS sequence"/>
</dbReference>
<proteinExistence type="predicted"/>
<evidence type="ECO:0000313" key="1">
    <source>
        <dbReference type="EMBL" id="MBS3848003.1"/>
    </source>
</evidence>
<protein>
    <submittedName>
        <fullName evidence="1">Uncharacterized protein</fullName>
    </submittedName>
</protein>